<gene>
    <name evidence="6" type="ORF">HAHE_40450</name>
</gene>
<comment type="similarity">
    <text evidence="1 3">Belongs to the thiolase-like superfamily. Beta-ketoacyl-ACP synthases family.</text>
</comment>
<evidence type="ECO:0000259" key="4">
    <source>
        <dbReference type="Pfam" id="PF00109"/>
    </source>
</evidence>
<evidence type="ECO:0000256" key="1">
    <source>
        <dbReference type="ARBA" id="ARBA00008467"/>
    </source>
</evidence>
<dbReference type="InterPro" id="IPR014030">
    <property type="entry name" value="Ketoacyl_synth_N"/>
</dbReference>
<dbReference type="SUPFAM" id="SSF53901">
    <property type="entry name" value="Thiolase-like"/>
    <property type="match status" value="1"/>
</dbReference>
<evidence type="ECO:0000259" key="5">
    <source>
        <dbReference type="Pfam" id="PF02801"/>
    </source>
</evidence>
<dbReference type="RefSeq" id="WP_338687060.1">
    <property type="nucleotide sequence ID" value="NZ_AP024702.1"/>
</dbReference>
<feature type="domain" description="Beta-ketoacyl synthase-like N-terminal" evidence="4">
    <location>
        <begin position="5"/>
        <end position="216"/>
    </location>
</feature>
<feature type="domain" description="Beta-ketoacyl synthase C-terminal" evidence="5">
    <location>
        <begin position="245"/>
        <end position="325"/>
    </location>
</feature>
<organism evidence="6 7">
    <name type="scientific">Haloferula helveola</name>
    <dbReference type="NCBI Taxonomy" id="490095"/>
    <lineage>
        <taxon>Bacteria</taxon>
        <taxon>Pseudomonadati</taxon>
        <taxon>Verrucomicrobiota</taxon>
        <taxon>Verrucomicrobiia</taxon>
        <taxon>Verrucomicrobiales</taxon>
        <taxon>Verrucomicrobiaceae</taxon>
        <taxon>Haloferula</taxon>
    </lineage>
</organism>
<sequence>MSTTISGAGCLGALGNSLEDHLDSLRSGRPALRPLSELPDSPAGFDDLTAGWIRPRSLLVHRKWSPSSAAALHVAREAVNAAGWSSDDLAETAVFLGTSRGALAGWLEPWPGRRDFNLLAASNSLASEPAAAVSAELGIRGPWHVVSTGCCAGLDALATAELWIEAGRIERALVIAVDLPLVGPILDAYRRTGLLASGDGPGMRPAEGAAAVCIEKAGAQDLAQLLQCHSISDTEALVSSGRSPHALRKLLHSASTQHGVPALCVAHASGTEQNRSVEREAIESEFGASMPVVEFKSRTGHCIGSSGLLELALAQTGMTTPPLPPGSLVFKIASALGGKHTLAAISLPS</sequence>
<dbReference type="InterPro" id="IPR016039">
    <property type="entry name" value="Thiolase-like"/>
</dbReference>
<keyword evidence="2 3" id="KW-0808">Transferase</keyword>
<evidence type="ECO:0000313" key="7">
    <source>
        <dbReference type="Proteomes" id="UP001374893"/>
    </source>
</evidence>
<dbReference type="Pfam" id="PF00109">
    <property type="entry name" value="ketoacyl-synt"/>
    <property type="match status" value="1"/>
</dbReference>
<dbReference type="PANTHER" id="PTHR11712">
    <property type="entry name" value="POLYKETIDE SYNTHASE-RELATED"/>
    <property type="match status" value="1"/>
</dbReference>
<accession>A0ABN6HCP6</accession>
<dbReference type="Gene3D" id="3.40.47.10">
    <property type="match status" value="2"/>
</dbReference>
<evidence type="ECO:0000256" key="3">
    <source>
        <dbReference type="RuleBase" id="RU003694"/>
    </source>
</evidence>
<dbReference type="InterPro" id="IPR014031">
    <property type="entry name" value="Ketoacyl_synth_C"/>
</dbReference>
<keyword evidence="7" id="KW-1185">Reference proteome</keyword>
<evidence type="ECO:0000256" key="2">
    <source>
        <dbReference type="ARBA" id="ARBA00022679"/>
    </source>
</evidence>
<dbReference type="PANTHER" id="PTHR11712:SF347">
    <property type="entry name" value="BETA KETOACYL-ACYL CARRIER PROTEIN SYNTHASE"/>
    <property type="match status" value="1"/>
</dbReference>
<name>A0ABN6HCP6_9BACT</name>
<evidence type="ECO:0000313" key="6">
    <source>
        <dbReference type="EMBL" id="BCX50137.1"/>
    </source>
</evidence>
<protein>
    <submittedName>
        <fullName evidence="6">Beta-ACP synthase</fullName>
    </submittedName>
</protein>
<dbReference type="InterPro" id="IPR000794">
    <property type="entry name" value="Beta-ketoacyl_synthase"/>
</dbReference>
<dbReference type="Pfam" id="PF02801">
    <property type="entry name" value="Ketoacyl-synt_C"/>
    <property type="match status" value="1"/>
</dbReference>
<dbReference type="Proteomes" id="UP001374893">
    <property type="component" value="Chromosome"/>
</dbReference>
<proteinExistence type="inferred from homology"/>
<reference evidence="6 7" key="1">
    <citation type="submission" date="2021-06" db="EMBL/GenBank/DDBJ databases">
        <title>Complete genome of Haloferula helveola possessing various polysaccharide degrading enzymes.</title>
        <authorList>
            <person name="Takami H."/>
            <person name="Huang C."/>
            <person name="Hamasaki K."/>
        </authorList>
    </citation>
    <scope>NUCLEOTIDE SEQUENCE [LARGE SCALE GENOMIC DNA]</scope>
    <source>
        <strain evidence="6 7">CN-1</strain>
    </source>
</reference>
<dbReference type="EMBL" id="AP024702">
    <property type="protein sequence ID" value="BCX50137.1"/>
    <property type="molecule type" value="Genomic_DNA"/>
</dbReference>